<feature type="domain" description="HTH tetR-type" evidence="6">
    <location>
        <begin position="1"/>
        <end position="59"/>
    </location>
</feature>
<keyword evidence="1" id="KW-0678">Repressor</keyword>
<dbReference type="PROSITE" id="PS50977">
    <property type="entry name" value="HTH_TETR_2"/>
    <property type="match status" value="1"/>
</dbReference>
<dbReference type="GO" id="GO:0000976">
    <property type="term" value="F:transcription cis-regulatory region binding"/>
    <property type="evidence" value="ECO:0007669"/>
    <property type="project" value="TreeGrafter"/>
</dbReference>
<dbReference type="Proteomes" id="UP000290407">
    <property type="component" value="Unassembled WGS sequence"/>
</dbReference>
<dbReference type="AlphaFoldDB" id="A0A4Q2UWH4"/>
<evidence type="ECO:0000256" key="2">
    <source>
        <dbReference type="ARBA" id="ARBA00023015"/>
    </source>
</evidence>
<reference evidence="7 8" key="1">
    <citation type="submission" date="2019-01" db="EMBL/GenBank/DDBJ databases">
        <title>Spirosoma flava sp. nov., a propanil-degrading bacterium isolated from herbicide-contaminated soil.</title>
        <authorList>
            <person name="Zhang L."/>
            <person name="Jiang J.-D."/>
        </authorList>
    </citation>
    <scope>NUCLEOTIDE SEQUENCE [LARGE SCALE GENOMIC DNA]</scope>
    <source>
        <strain evidence="7 8">TY50</strain>
    </source>
</reference>
<evidence type="ECO:0000256" key="4">
    <source>
        <dbReference type="ARBA" id="ARBA00023163"/>
    </source>
</evidence>
<dbReference type="PRINTS" id="PR00455">
    <property type="entry name" value="HTHTETR"/>
</dbReference>
<keyword evidence="2" id="KW-0805">Transcription regulation</keyword>
<proteinExistence type="predicted"/>
<dbReference type="InterPro" id="IPR009057">
    <property type="entry name" value="Homeodomain-like_sf"/>
</dbReference>
<dbReference type="PANTHER" id="PTHR30055:SF175">
    <property type="entry name" value="HTH-TYPE TRANSCRIPTIONAL REPRESSOR KSTR2"/>
    <property type="match status" value="1"/>
</dbReference>
<dbReference type="SUPFAM" id="SSF46689">
    <property type="entry name" value="Homeodomain-like"/>
    <property type="match status" value="1"/>
</dbReference>
<evidence type="ECO:0000313" key="8">
    <source>
        <dbReference type="Proteomes" id="UP000290407"/>
    </source>
</evidence>
<protein>
    <submittedName>
        <fullName evidence="7">TetR/AcrR family transcriptional regulator</fullName>
    </submittedName>
</protein>
<dbReference type="RefSeq" id="WP_077920484.1">
    <property type="nucleotide sequence ID" value="NZ_SBLB01000001.1"/>
</dbReference>
<keyword evidence="4" id="KW-0804">Transcription</keyword>
<dbReference type="PANTHER" id="PTHR30055">
    <property type="entry name" value="HTH-TYPE TRANSCRIPTIONAL REGULATOR RUTR"/>
    <property type="match status" value="1"/>
</dbReference>
<name>A0A4Q2UWH4_9BACT</name>
<accession>A0A4Q2UWH4</accession>
<evidence type="ECO:0000313" key="7">
    <source>
        <dbReference type="EMBL" id="RYC71329.1"/>
    </source>
</evidence>
<evidence type="ECO:0000256" key="5">
    <source>
        <dbReference type="PROSITE-ProRule" id="PRU00335"/>
    </source>
</evidence>
<evidence type="ECO:0000256" key="3">
    <source>
        <dbReference type="ARBA" id="ARBA00023125"/>
    </source>
</evidence>
<feature type="DNA-binding region" description="H-T-H motif" evidence="5">
    <location>
        <begin position="22"/>
        <end position="41"/>
    </location>
</feature>
<keyword evidence="8" id="KW-1185">Reference proteome</keyword>
<organism evidence="7 8">
    <name type="scientific">Spirosoma sordidisoli</name>
    <dbReference type="NCBI Taxonomy" id="2502893"/>
    <lineage>
        <taxon>Bacteria</taxon>
        <taxon>Pseudomonadati</taxon>
        <taxon>Bacteroidota</taxon>
        <taxon>Cytophagia</taxon>
        <taxon>Cytophagales</taxon>
        <taxon>Cytophagaceae</taxon>
        <taxon>Spirosoma</taxon>
    </lineage>
</organism>
<dbReference type="Pfam" id="PF00440">
    <property type="entry name" value="TetR_N"/>
    <property type="match status" value="1"/>
</dbReference>
<evidence type="ECO:0000259" key="6">
    <source>
        <dbReference type="PROSITE" id="PS50977"/>
    </source>
</evidence>
<comment type="caution">
    <text evidence="7">The sequence shown here is derived from an EMBL/GenBank/DDBJ whole genome shotgun (WGS) entry which is preliminary data.</text>
</comment>
<dbReference type="GO" id="GO:0003700">
    <property type="term" value="F:DNA-binding transcription factor activity"/>
    <property type="evidence" value="ECO:0007669"/>
    <property type="project" value="TreeGrafter"/>
</dbReference>
<dbReference type="Gene3D" id="1.10.357.10">
    <property type="entry name" value="Tetracycline Repressor, domain 2"/>
    <property type="match status" value="1"/>
</dbReference>
<dbReference type="InterPro" id="IPR001647">
    <property type="entry name" value="HTH_TetR"/>
</dbReference>
<dbReference type="InterPro" id="IPR050109">
    <property type="entry name" value="HTH-type_TetR-like_transc_reg"/>
</dbReference>
<dbReference type="EMBL" id="SBLB01000001">
    <property type="protein sequence ID" value="RYC71329.1"/>
    <property type="molecule type" value="Genomic_DNA"/>
</dbReference>
<gene>
    <name evidence="7" type="ORF">EQG79_04080</name>
</gene>
<keyword evidence="3 5" id="KW-0238">DNA-binding</keyword>
<evidence type="ECO:0000256" key="1">
    <source>
        <dbReference type="ARBA" id="ARBA00022491"/>
    </source>
</evidence>
<sequence>MKERIITETRQLFNQFGVKSIRLEDIAQQLGISKKTVYQYFSSKEDLVRQILESQLNESLHEASAIHTQATDPMTSALLIWDRLIHYKQTVNPNLLRDIERHYPTIWTYFQTFRTEYINTILLANLRAGVGQGLYRTDLDETTMAWLWLEQSQWDVPHAGAELAIKHHFVRGLLTQAGLALYEQHRL</sequence>